<keyword evidence="4" id="KW-0804">Transcription</keyword>
<evidence type="ECO:0000256" key="3">
    <source>
        <dbReference type="ARBA" id="ARBA00023125"/>
    </source>
</evidence>
<proteinExistence type="inferred from homology"/>
<dbReference type="Pfam" id="PF00126">
    <property type="entry name" value="HTH_1"/>
    <property type="match status" value="1"/>
</dbReference>
<dbReference type="PROSITE" id="PS50931">
    <property type="entry name" value="HTH_LYSR"/>
    <property type="match status" value="1"/>
</dbReference>
<comment type="caution">
    <text evidence="6">The sequence shown here is derived from an EMBL/GenBank/DDBJ whole genome shotgun (WGS) entry which is preliminary data.</text>
</comment>
<protein>
    <submittedName>
        <fullName evidence="6">LysR family transcriptional regulator</fullName>
    </submittedName>
</protein>
<dbReference type="GO" id="GO:0003700">
    <property type="term" value="F:DNA-binding transcription factor activity"/>
    <property type="evidence" value="ECO:0007669"/>
    <property type="project" value="InterPro"/>
</dbReference>
<dbReference type="InterPro" id="IPR036388">
    <property type="entry name" value="WH-like_DNA-bd_sf"/>
</dbReference>
<keyword evidence="3" id="KW-0238">DNA-binding</keyword>
<dbReference type="InterPro" id="IPR005119">
    <property type="entry name" value="LysR_subst-bd"/>
</dbReference>
<dbReference type="AlphaFoldDB" id="A0A0C1YVH0"/>
<dbReference type="InterPro" id="IPR000847">
    <property type="entry name" value="LysR_HTH_N"/>
</dbReference>
<sequence>MNVSFDDLHLFSQTVVHGGISAAADANQLQRSKVSRRLQELEKALGCQLLIRTTRTIELTEHGKRLFELVGQPIEHIQQGLNVMHEYQQELTGKVRVAIPSALMSSAAFNWIINEYTTRYPEMSVEIENHQESVDLKRQAFDLQLLPSVAKVSDDSYVQFSLLPYRSHFVASKAYLEAHSPLKTMEDLKHHRLLTNRYNADLLDSELHVALKSDDLNLLRSMAIAGNGIAFIPQVHSKPALEDGMLVEVLSEFTHPKQHLTLIYPSNLFLPNKVKVLIELFRERFK</sequence>
<dbReference type="RefSeq" id="WP_020197914.1">
    <property type="nucleotide sequence ID" value="NZ_BAOH01000153.1"/>
</dbReference>
<evidence type="ECO:0000256" key="4">
    <source>
        <dbReference type="ARBA" id="ARBA00023163"/>
    </source>
</evidence>
<keyword evidence="2" id="KW-0805">Transcription regulation</keyword>
<accession>A0A0C1YVH0</accession>
<evidence type="ECO:0000313" key="7">
    <source>
        <dbReference type="Proteomes" id="UP000031586"/>
    </source>
</evidence>
<feature type="domain" description="HTH lysR-type" evidence="5">
    <location>
        <begin position="1"/>
        <end position="60"/>
    </location>
</feature>
<dbReference type="GO" id="GO:0043565">
    <property type="term" value="F:sequence-specific DNA binding"/>
    <property type="evidence" value="ECO:0007669"/>
    <property type="project" value="TreeGrafter"/>
</dbReference>
<dbReference type="Proteomes" id="UP000031586">
    <property type="component" value="Unassembled WGS sequence"/>
</dbReference>
<evidence type="ECO:0000313" key="6">
    <source>
        <dbReference type="EMBL" id="KIF48054.1"/>
    </source>
</evidence>
<dbReference type="InterPro" id="IPR036390">
    <property type="entry name" value="WH_DNA-bd_sf"/>
</dbReference>
<dbReference type="SUPFAM" id="SSF46785">
    <property type="entry name" value="Winged helix' DNA-binding domain"/>
    <property type="match status" value="1"/>
</dbReference>
<dbReference type="Gene3D" id="1.10.10.10">
    <property type="entry name" value="Winged helix-like DNA-binding domain superfamily/Winged helix DNA-binding domain"/>
    <property type="match status" value="1"/>
</dbReference>
<dbReference type="Gene3D" id="3.40.190.290">
    <property type="match status" value="1"/>
</dbReference>
<evidence type="ECO:0000256" key="1">
    <source>
        <dbReference type="ARBA" id="ARBA00009437"/>
    </source>
</evidence>
<name>A0A0C1YVH0_9VIBR</name>
<reference evidence="6 7" key="1">
    <citation type="submission" date="2014-07" db="EMBL/GenBank/DDBJ databases">
        <title>Unique and conserved regions in Vibrio harveyi and related species in comparison with the shrimp pathogen Vibrio harveyi CAIM 1792.</title>
        <authorList>
            <person name="Espinoza-Valles I."/>
            <person name="Vora G."/>
            <person name="Leekitcharoenphon P."/>
            <person name="Ussery D."/>
            <person name="Hoj L."/>
            <person name="Gomez-Gil B."/>
        </authorList>
    </citation>
    <scope>NUCLEOTIDE SEQUENCE [LARGE SCALE GENOMIC DNA]</scope>
    <source>
        <strain evidence="7">CAIM 1854 / LMG 25443</strain>
    </source>
</reference>
<evidence type="ECO:0000256" key="2">
    <source>
        <dbReference type="ARBA" id="ARBA00023015"/>
    </source>
</evidence>
<dbReference type="EMBL" id="JPRD01000059">
    <property type="protein sequence ID" value="KIF48054.1"/>
    <property type="molecule type" value="Genomic_DNA"/>
</dbReference>
<dbReference type="GO" id="GO:0006351">
    <property type="term" value="P:DNA-templated transcription"/>
    <property type="evidence" value="ECO:0007669"/>
    <property type="project" value="TreeGrafter"/>
</dbReference>
<dbReference type="InterPro" id="IPR058163">
    <property type="entry name" value="LysR-type_TF_proteobact-type"/>
</dbReference>
<dbReference type="SUPFAM" id="SSF53850">
    <property type="entry name" value="Periplasmic binding protein-like II"/>
    <property type="match status" value="1"/>
</dbReference>
<dbReference type="PATRIC" id="fig|1229493.5.peg.4952"/>
<dbReference type="PANTHER" id="PTHR30537:SF5">
    <property type="entry name" value="HTH-TYPE TRANSCRIPTIONAL ACTIVATOR TTDR-RELATED"/>
    <property type="match status" value="1"/>
</dbReference>
<evidence type="ECO:0000259" key="5">
    <source>
        <dbReference type="PROSITE" id="PS50931"/>
    </source>
</evidence>
<dbReference type="Pfam" id="PF03466">
    <property type="entry name" value="LysR_substrate"/>
    <property type="match status" value="1"/>
</dbReference>
<comment type="similarity">
    <text evidence="1">Belongs to the LysR transcriptional regulatory family.</text>
</comment>
<dbReference type="PANTHER" id="PTHR30537">
    <property type="entry name" value="HTH-TYPE TRANSCRIPTIONAL REGULATOR"/>
    <property type="match status" value="1"/>
</dbReference>
<gene>
    <name evidence="6" type="ORF">H735_26890</name>
</gene>
<organism evidence="6 7">
    <name type="scientific">Vibrio owensii CAIM 1854 = LMG 25443</name>
    <dbReference type="NCBI Taxonomy" id="1229493"/>
    <lineage>
        <taxon>Bacteria</taxon>
        <taxon>Pseudomonadati</taxon>
        <taxon>Pseudomonadota</taxon>
        <taxon>Gammaproteobacteria</taxon>
        <taxon>Vibrionales</taxon>
        <taxon>Vibrionaceae</taxon>
        <taxon>Vibrio</taxon>
    </lineage>
</organism>